<dbReference type="GO" id="GO:0016616">
    <property type="term" value="F:oxidoreductase activity, acting on the CH-OH group of donors, NAD or NADP as acceptor"/>
    <property type="evidence" value="ECO:0007669"/>
    <property type="project" value="TreeGrafter"/>
</dbReference>
<dbReference type="InterPro" id="IPR036291">
    <property type="entry name" value="NAD(P)-bd_dom_sf"/>
</dbReference>
<keyword evidence="2" id="KW-0560">Oxidoreductase</keyword>
<dbReference type="PANTHER" id="PTHR24322:SF736">
    <property type="entry name" value="RETINOL DEHYDROGENASE 10"/>
    <property type="match status" value="1"/>
</dbReference>
<dbReference type="Gene3D" id="3.40.50.720">
    <property type="entry name" value="NAD(P)-binding Rossmann-like Domain"/>
    <property type="match status" value="1"/>
</dbReference>
<dbReference type="SUPFAM" id="SSF51735">
    <property type="entry name" value="NAD(P)-binding Rossmann-fold domains"/>
    <property type="match status" value="1"/>
</dbReference>
<sequence length="107" mass="11813">MLFQIKNKFIDVLLGSRKICPNTLETLFPNVFAPRKSIANQLVVITGCGSGLGRLLAVRLAKMGARLALVDENEASNRETEEMVRALTGAQVQSFTCDLGKRKDIYQ</sequence>
<evidence type="ECO:0000256" key="1">
    <source>
        <dbReference type="ARBA" id="ARBA00006484"/>
    </source>
</evidence>
<dbReference type="PANTHER" id="PTHR24322">
    <property type="entry name" value="PKSB"/>
    <property type="match status" value="1"/>
</dbReference>
<comment type="similarity">
    <text evidence="1">Belongs to the short-chain dehydrogenases/reductases (SDR) family.</text>
</comment>
<accession>A0A915J2M0</accession>
<name>A0A915J2M0_ROMCU</name>
<evidence type="ECO:0000256" key="2">
    <source>
        <dbReference type="ARBA" id="ARBA00023002"/>
    </source>
</evidence>
<dbReference type="AlphaFoldDB" id="A0A915J2M0"/>
<dbReference type="InterPro" id="IPR002347">
    <property type="entry name" value="SDR_fam"/>
</dbReference>
<dbReference type="Proteomes" id="UP000887565">
    <property type="component" value="Unplaced"/>
</dbReference>
<evidence type="ECO:0000313" key="4">
    <source>
        <dbReference type="WBParaSite" id="nRc.2.0.1.t19942-RA"/>
    </source>
</evidence>
<protein>
    <submittedName>
        <fullName evidence="4">Uncharacterized protein</fullName>
    </submittedName>
</protein>
<keyword evidence="3" id="KW-1185">Reference proteome</keyword>
<evidence type="ECO:0000313" key="3">
    <source>
        <dbReference type="Proteomes" id="UP000887565"/>
    </source>
</evidence>
<reference evidence="4" key="1">
    <citation type="submission" date="2022-11" db="UniProtKB">
        <authorList>
            <consortium name="WormBaseParasite"/>
        </authorList>
    </citation>
    <scope>IDENTIFICATION</scope>
</reference>
<proteinExistence type="inferred from homology"/>
<dbReference type="WBParaSite" id="nRc.2.0.1.t19942-RA">
    <property type="protein sequence ID" value="nRc.2.0.1.t19942-RA"/>
    <property type="gene ID" value="nRc.2.0.1.g19942"/>
</dbReference>
<organism evidence="3 4">
    <name type="scientific">Romanomermis culicivorax</name>
    <name type="common">Nematode worm</name>
    <dbReference type="NCBI Taxonomy" id="13658"/>
    <lineage>
        <taxon>Eukaryota</taxon>
        <taxon>Metazoa</taxon>
        <taxon>Ecdysozoa</taxon>
        <taxon>Nematoda</taxon>
        <taxon>Enoplea</taxon>
        <taxon>Dorylaimia</taxon>
        <taxon>Mermithida</taxon>
        <taxon>Mermithoidea</taxon>
        <taxon>Mermithidae</taxon>
        <taxon>Romanomermis</taxon>
    </lineage>
</organism>
<dbReference type="Pfam" id="PF00106">
    <property type="entry name" value="adh_short"/>
    <property type="match status" value="1"/>
</dbReference>